<dbReference type="InterPro" id="IPR000600">
    <property type="entry name" value="ROK"/>
</dbReference>
<gene>
    <name evidence="1" type="ORF">METZ01_LOCUS130892</name>
</gene>
<dbReference type="Pfam" id="PF00480">
    <property type="entry name" value="ROK"/>
    <property type="match status" value="1"/>
</dbReference>
<organism evidence="1">
    <name type="scientific">marine metagenome</name>
    <dbReference type="NCBI Taxonomy" id="408172"/>
    <lineage>
        <taxon>unclassified sequences</taxon>
        <taxon>metagenomes</taxon>
        <taxon>ecological metagenomes</taxon>
    </lineage>
</organism>
<reference evidence="1" key="1">
    <citation type="submission" date="2018-05" db="EMBL/GenBank/DDBJ databases">
        <authorList>
            <person name="Lanie J.A."/>
            <person name="Ng W.-L."/>
            <person name="Kazmierczak K.M."/>
            <person name="Andrzejewski T.M."/>
            <person name="Davidsen T.M."/>
            <person name="Wayne K.J."/>
            <person name="Tettelin H."/>
            <person name="Glass J.I."/>
            <person name="Rusch D."/>
            <person name="Podicherti R."/>
            <person name="Tsui H.-C.T."/>
            <person name="Winkler M.E."/>
        </authorList>
    </citation>
    <scope>NUCLEOTIDE SEQUENCE</scope>
</reference>
<dbReference type="EMBL" id="UINC01018551">
    <property type="protein sequence ID" value="SVA78038.1"/>
    <property type="molecule type" value="Genomic_DNA"/>
</dbReference>
<dbReference type="SUPFAM" id="SSF53067">
    <property type="entry name" value="Actin-like ATPase domain"/>
    <property type="match status" value="1"/>
</dbReference>
<feature type="non-terminal residue" evidence="1">
    <location>
        <position position="189"/>
    </location>
</feature>
<evidence type="ECO:0008006" key="2">
    <source>
        <dbReference type="Google" id="ProtNLM"/>
    </source>
</evidence>
<dbReference type="InterPro" id="IPR049874">
    <property type="entry name" value="ROK_cs"/>
</dbReference>
<dbReference type="PANTHER" id="PTHR18964">
    <property type="entry name" value="ROK (REPRESSOR, ORF, KINASE) FAMILY"/>
    <property type="match status" value="1"/>
</dbReference>
<sequence length="189" mass="19628">VIRRAIGVDIGGTRTKLVLLEAPGTVIEAREIDSDFVTAEAVVEVITMETAVWRQSNEGTPPCLGLAVPGLVERDAGRVLWAPNLGVLDNFSIGIALEVTTGLHVEVDNDAHTFGLAEAHLGAAAGYDSAVCLTVGTGVGGAIIHGGTVWRGHGGLAGELGHLVLDPEASRFFEQEVGAGAVVAEYRRL</sequence>
<evidence type="ECO:0000313" key="1">
    <source>
        <dbReference type="EMBL" id="SVA78038.1"/>
    </source>
</evidence>
<dbReference type="PROSITE" id="PS01125">
    <property type="entry name" value="ROK"/>
    <property type="match status" value="1"/>
</dbReference>
<dbReference type="AlphaFoldDB" id="A0A381YLU5"/>
<protein>
    <recommendedName>
        <fullName evidence="2">ROK family protein</fullName>
    </recommendedName>
</protein>
<feature type="non-terminal residue" evidence="1">
    <location>
        <position position="1"/>
    </location>
</feature>
<name>A0A381YLU5_9ZZZZ</name>
<accession>A0A381YLU5</accession>
<proteinExistence type="predicted"/>
<dbReference type="InterPro" id="IPR043129">
    <property type="entry name" value="ATPase_NBD"/>
</dbReference>
<dbReference type="CDD" id="cd23763">
    <property type="entry name" value="ASKHA_ATPase_ROK"/>
    <property type="match status" value="1"/>
</dbReference>
<dbReference type="PANTHER" id="PTHR18964:SF149">
    <property type="entry name" value="BIFUNCTIONAL UDP-N-ACETYLGLUCOSAMINE 2-EPIMERASE_N-ACETYLMANNOSAMINE KINASE"/>
    <property type="match status" value="1"/>
</dbReference>
<dbReference type="Gene3D" id="3.30.420.40">
    <property type="match status" value="2"/>
</dbReference>